<protein>
    <submittedName>
        <fullName evidence="2">Uncharacterized protein</fullName>
    </submittedName>
</protein>
<proteinExistence type="predicted"/>
<feature type="region of interest" description="Disordered" evidence="1">
    <location>
        <begin position="1"/>
        <end position="125"/>
    </location>
</feature>
<comment type="caution">
    <text evidence="2">The sequence shown here is derived from an EMBL/GenBank/DDBJ whole genome shotgun (WGS) entry which is preliminary data.</text>
</comment>
<feature type="compositionally biased region" description="Low complexity" evidence="1">
    <location>
        <begin position="1"/>
        <end position="42"/>
    </location>
</feature>
<keyword evidence="3" id="KW-1185">Reference proteome</keyword>
<organism evidence="2 3">
    <name type="scientific">Marasmius tenuissimus</name>
    <dbReference type="NCBI Taxonomy" id="585030"/>
    <lineage>
        <taxon>Eukaryota</taxon>
        <taxon>Fungi</taxon>
        <taxon>Dikarya</taxon>
        <taxon>Basidiomycota</taxon>
        <taxon>Agaricomycotina</taxon>
        <taxon>Agaricomycetes</taxon>
        <taxon>Agaricomycetidae</taxon>
        <taxon>Agaricales</taxon>
        <taxon>Marasmiineae</taxon>
        <taxon>Marasmiaceae</taxon>
        <taxon>Marasmius</taxon>
    </lineage>
</organism>
<evidence type="ECO:0000256" key="1">
    <source>
        <dbReference type="SAM" id="MobiDB-lite"/>
    </source>
</evidence>
<dbReference type="Proteomes" id="UP001437256">
    <property type="component" value="Unassembled WGS sequence"/>
</dbReference>
<accession>A0ABR2ZQ71</accession>
<dbReference type="EMBL" id="JBBXMP010000086">
    <property type="protein sequence ID" value="KAL0063211.1"/>
    <property type="molecule type" value="Genomic_DNA"/>
</dbReference>
<gene>
    <name evidence="2" type="ORF">AAF712_009909</name>
</gene>
<feature type="compositionally biased region" description="Pro residues" evidence="1">
    <location>
        <begin position="69"/>
        <end position="82"/>
    </location>
</feature>
<evidence type="ECO:0000313" key="2">
    <source>
        <dbReference type="EMBL" id="KAL0063211.1"/>
    </source>
</evidence>
<evidence type="ECO:0000313" key="3">
    <source>
        <dbReference type="Proteomes" id="UP001437256"/>
    </source>
</evidence>
<sequence>MPPSSSSSGTTATTTTTSSSLFFTPPRTSPTTSPTTTHGTSKSKSKQILPRRTLTIPQIFRSSSASNSLPPPSPREACPPSPRASTMTRHFSNLRRLSFPKPLPAPIPVQPTTTTTTSPNSNYRPMKNESRCLQHITQGIYVAFEDDTKAFPTPRSAHPVEKEQLLTHSGHPFTHTIQIVRASAGLGTLSPPTISHHQKQNQKHLTLSTLPRPHDQYEHQMTVLTRDPELTRITRELADIYLDESYFTPERTFTSGDNGVARLGSTQMRAAREFIRSAGLTESSHKLNVNPRVLITAPRDHRTDVMSIVVCFLAWSTGRCPAEVVNGIERQRGVMGVWKGCISRVGVEYIEEVVC</sequence>
<reference evidence="2 3" key="1">
    <citation type="submission" date="2024-05" db="EMBL/GenBank/DDBJ databases">
        <title>A draft genome resource for the thread blight pathogen Marasmius tenuissimus strain MS-2.</title>
        <authorList>
            <person name="Yulfo-Soto G.E."/>
            <person name="Baruah I.K."/>
            <person name="Amoako-Attah I."/>
            <person name="Bukari Y."/>
            <person name="Meinhardt L.W."/>
            <person name="Bailey B.A."/>
            <person name="Cohen S.P."/>
        </authorList>
    </citation>
    <scope>NUCLEOTIDE SEQUENCE [LARGE SCALE GENOMIC DNA]</scope>
    <source>
        <strain evidence="2 3">MS-2</strain>
    </source>
</reference>
<name>A0ABR2ZQ71_9AGAR</name>